<sequence length="266" mass="30956">METATKERINIKSLVVEEPPRNDGLVLNDDLYLTVSDLPAVKKVVDAERWLSDRHHHTLRAYRIMAGIKYIGPTIFESIEIKPPEDMAPSSSYTPSERLEFYACVNLIFPGYKHKMPAEFMEKARTQDVIITMSFHNNLVLETVSLFPENIGKFTKDEKLWANLKDKVQKEFAGLDRIVAASEIKLLWPERVNALITEDLWEKITRYYLFTKTDLYRIDRLEEFCKSVRAMMILAADEVTIDNNGLRIVMTKEPEQTFALPQHRRF</sequence>
<evidence type="ECO:0000313" key="1">
    <source>
        <dbReference type="EMBL" id="OGE09611.1"/>
    </source>
</evidence>
<gene>
    <name evidence="1" type="ORF">A3A60_01630</name>
</gene>
<evidence type="ECO:0000313" key="2">
    <source>
        <dbReference type="Proteomes" id="UP000179227"/>
    </source>
</evidence>
<comment type="caution">
    <text evidence="1">The sequence shown here is derived from an EMBL/GenBank/DDBJ whole genome shotgun (WGS) entry which is preliminary data.</text>
</comment>
<accession>A0A1F5HZT5</accession>
<proteinExistence type="predicted"/>
<dbReference type="AlphaFoldDB" id="A0A1F5HZT5"/>
<dbReference type="EMBL" id="MFBS01000018">
    <property type="protein sequence ID" value="OGE09611.1"/>
    <property type="molecule type" value="Genomic_DNA"/>
</dbReference>
<dbReference type="STRING" id="1797729.A3A60_01630"/>
<reference evidence="1 2" key="1">
    <citation type="journal article" date="2016" name="Nat. Commun.">
        <title>Thousands of microbial genomes shed light on interconnected biogeochemical processes in an aquifer system.</title>
        <authorList>
            <person name="Anantharaman K."/>
            <person name="Brown C.T."/>
            <person name="Hug L.A."/>
            <person name="Sharon I."/>
            <person name="Castelle C.J."/>
            <person name="Probst A.J."/>
            <person name="Thomas B.C."/>
            <person name="Singh A."/>
            <person name="Wilkins M.J."/>
            <person name="Karaoz U."/>
            <person name="Brodie E.L."/>
            <person name="Williams K.H."/>
            <person name="Hubbard S.S."/>
            <person name="Banfield J.F."/>
        </authorList>
    </citation>
    <scope>NUCLEOTIDE SEQUENCE [LARGE SCALE GENOMIC DNA]</scope>
</reference>
<organism evidence="1 2">
    <name type="scientific">Candidatus Curtissbacteria bacterium RIFCSPLOWO2_01_FULL_42_26</name>
    <dbReference type="NCBI Taxonomy" id="1797729"/>
    <lineage>
        <taxon>Bacteria</taxon>
        <taxon>Candidatus Curtissiibacteriota</taxon>
    </lineage>
</organism>
<name>A0A1F5HZT5_9BACT</name>
<protein>
    <submittedName>
        <fullName evidence="1">Uncharacterized protein</fullName>
    </submittedName>
</protein>
<dbReference type="Proteomes" id="UP000179227">
    <property type="component" value="Unassembled WGS sequence"/>
</dbReference>